<dbReference type="InterPro" id="IPR002347">
    <property type="entry name" value="SDR_fam"/>
</dbReference>
<evidence type="ECO:0000256" key="3">
    <source>
        <dbReference type="ARBA" id="ARBA00023002"/>
    </source>
</evidence>
<evidence type="ECO:0000256" key="2">
    <source>
        <dbReference type="ARBA" id="ARBA00022857"/>
    </source>
</evidence>
<comment type="similarity">
    <text evidence="1 4">Belongs to the short-chain dehydrogenases/reductases (SDR) family.</text>
</comment>
<dbReference type="GO" id="GO:0016491">
    <property type="term" value="F:oxidoreductase activity"/>
    <property type="evidence" value="ECO:0007669"/>
    <property type="project" value="UniProtKB-KW"/>
</dbReference>
<dbReference type="InterPro" id="IPR020904">
    <property type="entry name" value="Sc_DH/Rdtase_CS"/>
</dbReference>
<evidence type="ECO:0000256" key="4">
    <source>
        <dbReference type="RuleBase" id="RU000363"/>
    </source>
</evidence>
<reference evidence="5 6" key="1">
    <citation type="submission" date="2019-07" db="EMBL/GenBank/DDBJ databases">
        <authorList>
            <person name="Kim J.K."/>
            <person name="Cheong H.-M."/>
            <person name="Choi Y."/>
            <person name="Hwang K.J."/>
            <person name="Lee S."/>
            <person name="Choi C."/>
        </authorList>
    </citation>
    <scope>NUCLEOTIDE SEQUENCE [LARGE SCALE GENOMIC DNA]</scope>
    <source>
        <strain evidence="5 6">KS 22</strain>
    </source>
</reference>
<proteinExistence type="inferred from homology"/>
<evidence type="ECO:0000256" key="1">
    <source>
        <dbReference type="ARBA" id="ARBA00006484"/>
    </source>
</evidence>
<evidence type="ECO:0000313" key="6">
    <source>
        <dbReference type="Proteomes" id="UP000515679"/>
    </source>
</evidence>
<accession>A0A7G5BYS9</accession>
<dbReference type="KEGG" id="cchl:FPL14_13600"/>
<dbReference type="PRINTS" id="PR00081">
    <property type="entry name" value="GDHRDH"/>
</dbReference>
<protein>
    <submittedName>
        <fullName evidence="5">SDR family NAD(P)-dependent oxidoreductase</fullName>
    </submittedName>
</protein>
<dbReference type="InterPro" id="IPR036291">
    <property type="entry name" value="NAD(P)-bd_dom_sf"/>
</dbReference>
<dbReference type="PROSITE" id="PS00061">
    <property type="entry name" value="ADH_SHORT"/>
    <property type="match status" value="1"/>
</dbReference>
<dbReference type="Proteomes" id="UP000515679">
    <property type="component" value="Chromosome"/>
</dbReference>
<organism evidence="5 6">
    <name type="scientific">Cohnella cholangitidis</name>
    <dbReference type="NCBI Taxonomy" id="2598458"/>
    <lineage>
        <taxon>Bacteria</taxon>
        <taxon>Bacillati</taxon>
        <taxon>Bacillota</taxon>
        <taxon>Bacilli</taxon>
        <taxon>Bacillales</taxon>
        <taxon>Paenibacillaceae</taxon>
        <taxon>Cohnella</taxon>
    </lineage>
</organism>
<sequence length="288" mass="32412">MNTNPREHIALITGASQGIGLALARKLLSQNWQVVTLNRSDFPADDMLIRNALKNGWLRAYKVSDLTDYGSLKRSLEEIKVKEQQIDILFNNAGGGLSELSYSKQGREKHYELLTVVPYIILMELKELLTNGSLKTVINTSSQVFRFTKEFSIENLEHPKTFRKMYGPYATSKLALSLWTQAVAPQLAKEGIKIRSVDPGINNTLRKGKDSGLTAWFELFMKLFSSPPTHGANLLFEGALGKNRKETGVFLLKDRVADLKFTEHAQHVLDRISDIYSREFLDGSVLHG</sequence>
<keyword evidence="6" id="KW-1185">Reference proteome</keyword>
<evidence type="ECO:0000313" key="5">
    <source>
        <dbReference type="EMBL" id="QMV42113.1"/>
    </source>
</evidence>
<dbReference type="SUPFAM" id="SSF51735">
    <property type="entry name" value="NAD(P)-binding Rossmann-fold domains"/>
    <property type="match status" value="1"/>
</dbReference>
<dbReference type="RefSeq" id="WP_182303514.1">
    <property type="nucleotide sequence ID" value="NZ_CP041969.1"/>
</dbReference>
<gene>
    <name evidence="5" type="ORF">FPL14_13600</name>
</gene>
<keyword evidence="2" id="KW-0521">NADP</keyword>
<dbReference type="PANTHER" id="PTHR24320:SF282">
    <property type="entry name" value="WW DOMAIN-CONTAINING OXIDOREDUCTASE"/>
    <property type="match status" value="1"/>
</dbReference>
<name>A0A7G5BYS9_9BACL</name>
<dbReference type="AlphaFoldDB" id="A0A7G5BYS9"/>
<dbReference type="Pfam" id="PF00106">
    <property type="entry name" value="adh_short"/>
    <property type="match status" value="1"/>
</dbReference>
<dbReference type="PANTHER" id="PTHR24320">
    <property type="entry name" value="RETINOL DEHYDROGENASE"/>
    <property type="match status" value="1"/>
</dbReference>
<keyword evidence="3" id="KW-0560">Oxidoreductase</keyword>
<dbReference type="Gene3D" id="3.40.50.720">
    <property type="entry name" value="NAD(P)-binding Rossmann-like Domain"/>
    <property type="match status" value="1"/>
</dbReference>
<dbReference type="PRINTS" id="PR00080">
    <property type="entry name" value="SDRFAMILY"/>
</dbReference>
<dbReference type="EMBL" id="CP041969">
    <property type="protein sequence ID" value="QMV42113.1"/>
    <property type="molecule type" value="Genomic_DNA"/>
</dbReference>